<accession>E9DIQ3</accession>
<name>E9DIQ3_COCPS</name>
<dbReference type="EMBL" id="GL636512">
    <property type="protein sequence ID" value="EFW13657.1"/>
    <property type="molecule type" value="Genomic_DNA"/>
</dbReference>
<reference evidence="2" key="1">
    <citation type="journal article" date="2010" name="Genome Res.">
        <title>Population genomic sequencing of Coccidioides fungi reveals recent hybridization and transposon control.</title>
        <authorList>
            <person name="Neafsey D.E."/>
            <person name="Barker B.M."/>
            <person name="Sharpton T.J."/>
            <person name="Stajich J.E."/>
            <person name="Park D.J."/>
            <person name="Whiston E."/>
            <person name="Hung C.-Y."/>
            <person name="McMahan C."/>
            <person name="White J."/>
            <person name="Sykes S."/>
            <person name="Heiman D."/>
            <person name="Young S."/>
            <person name="Zeng Q."/>
            <person name="Abouelleil A."/>
            <person name="Aftuck L."/>
            <person name="Bessette D."/>
            <person name="Brown A."/>
            <person name="FitzGerald M."/>
            <person name="Lui A."/>
            <person name="Macdonald J.P."/>
            <person name="Priest M."/>
            <person name="Orbach M.J."/>
            <person name="Galgiani J.N."/>
            <person name="Kirkland T.N."/>
            <person name="Cole G.T."/>
            <person name="Birren B.W."/>
            <person name="Henn M.R."/>
            <person name="Taylor J.W."/>
            <person name="Rounsley S.D."/>
        </authorList>
    </citation>
    <scope>NUCLEOTIDE SEQUENCE [LARGE SCALE GENOMIC DNA]</scope>
    <source>
        <strain evidence="2">RMSCC 757 / Silveira</strain>
    </source>
</reference>
<keyword evidence="2" id="KW-1185">Reference proteome</keyword>
<gene>
    <name evidence="1" type="ORF">CPSG_09696</name>
</gene>
<dbReference type="VEuPathDB" id="FungiDB:CPSG_09696"/>
<evidence type="ECO:0000313" key="1">
    <source>
        <dbReference type="EMBL" id="EFW13657.1"/>
    </source>
</evidence>
<evidence type="ECO:0000313" key="2">
    <source>
        <dbReference type="Proteomes" id="UP000002497"/>
    </source>
</evidence>
<dbReference type="HOGENOM" id="CLU_2359563_0_0_1"/>
<dbReference type="AlphaFoldDB" id="E9DIQ3"/>
<reference evidence="2" key="2">
    <citation type="submission" date="2010-03" db="EMBL/GenBank/DDBJ databases">
        <title>The genome sequence of Coccidioides posadasii strain Silveira.</title>
        <authorList>
            <consortium name="The Broad Institute Genome Sequencing Center for Infectious Disease"/>
            <person name="Neafsey D."/>
            <person name="Orbach M."/>
            <person name="Henn M.R."/>
            <person name="Cole G.T."/>
            <person name="Galgiani J."/>
            <person name="Gardner M.J."/>
            <person name="Kirkland T.N."/>
            <person name="Taylor J.W."/>
            <person name="Young S.K."/>
            <person name="Zeng Q."/>
            <person name="Koehrsen M."/>
            <person name="Alvarado L."/>
            <person name="Berlin A."/>
            <person name="Borenstein D."/>
            <person name="Chapman S.B."/>
            <person name="Chen Z."/>
            <person name="Engels R."/>
            <person name="Freedman E."/>
            <person name="Gellesch M."/>
            <person name="Goldberg J."/>
            <person name="Griggs A."/>
            <person name="Gujja S."/>
            <person name="Heilman E."/>
            <person name="Heiman D."/>
            <person name="Howarth C."/>
            <person name="Jen D."/>
            <person name="Larson L."/>
            <person name="Mehta T."/>
            <person name="Neiman D."/>
            <person name="Park D."/>
            <person name="Pearson M."/>
            <person name="Richards J."/>
            <person name="Roberts A."/>
            <person name="Saif S."/>
            <person name="Shea T."/>
            <person name="Shenoy N."/>
            <person name="Sisk P."/>
            <person name="Stolte C."/>
            <person name="Sykes S."/>
            <person name="Walk T."/>
            <person name="White J."/>
            <person name="Yandava C."/>
            <person name="Haas B."/>
            <person name="Nusbaum C."/>
            <person name="Birren B."/>
        </authorList>
    </citation>
    <scope>NUCLEOTIDE SEQUENCE [LARGE SCALE GENOMIC DNA]</scope>
    <source>
        <strain evidence="2">RMSCC 757 / Silveira</strain>
    </source>
</reference>
<protein>
    <submittedName>
        <fullName evidence="1">Uncharacterized protein</fullName>
    </submittedName>
</protein>
<sequence>METSSRSSCASPARFPRTIPRFLGVLPICALEEEVSSNFPLNKTGNMHGSTVGDLFHLNSLASSLRDRQIIFCLQATGSEPARVTTEHGSAELQAR</sequence>
<organism evidence="2">
    <name type="scientific">Coccidioides posadasii (strain RMSCC 757 / Silveira)</name>
    <name type="common">Valley fever fungus</name>
    <dbReference type="NCBI Taxonomy" id="443226"/>
    <lineage>
        <taxon>Eukaryota</taxon>
        <taxon>Fungi</taxon>
        <taxon>Dikarya</taxon>
        <taxon>Ascomycota</taxon>
        <taxon>Pezizomycotina</taxon>
        <taxon>Eurotiomycetes</taxon>
        <taxon>Eurotiomycetidae</taxon>
        <taxon>Onygenales</taxon>
        <taxon>Onygenaceae</taxon>
        <taxon>Coccidioides</taxon>
    </lineage>
</organism>
<dbReference type="Proteomes" id="UP000002497">
    <property type="component" value="Unassembled WGS sequence"/>
</dbReference>
<proteinExistence type="predicted"/>